<dbReference type="Gene3D" id="2.40.100.10">
    <property type="entry name" value="Cyclophilin-like"/>
    <property type="match status" value="1"/>
</dbReference>
<proteinExistence type="predicted"/>
<evidence type="ECO:0000256" key="3">
    <source>
        <dbReference type="ARBA" id="ARBA00022840"/>
    </source>
</evidence>
<dbReference type="InterPro" id="IPR029000">
    <property type="entry name" value="Cyclophilin-like_dom_sf"/>
</dbReference>
<feature type="domain" description="Carboxyltransferase" evidence="4">
    <location>
        <begin position="4"/>
        <end position="205"/>
    </location>
</feature>
<keyword evidence="2" id="KW-0378">Hydrolase</keyword>
<keyword evidence="1" id="KW-0547">Nucleotide-binding</keyword>
<dbReference type="EMBL" id="JAGIKX010000003">
    <property type="protein sequence ID" value="MBP2256766.1"/>
    <property type="molecule type" value="Genomic_DNA"/>
</dbReference>
<dbReference type="PANTHER" id="PTHR34698">
    <property type="entry name" value="5-OXOPROLINASE SUBUNIT B"/>
    <property type="match status" value="1"/>
</dbReference>
<dbReference type="SMART" id="SM00796">
    <property type="entry name" value="AHS1"/>
    <property type="match status" value="1"/>
</dbReference>
<dbReference type="NCBIfam" id="TIGR00370">
    <property type="entry name" value="5-oxoprolinase subunit PxpB"/>
    <property type="match status" value="1"/>
</dbReference>
<organism evidence="5 6">
    <name type="scientific">Virgibacillus alimentarius</name>
    <dbReference type="NCBI Taxonomy" id="698769"/>
    <lineage>
        <taxon>Bacteria</taxon>
        <taxon>Bacillati</taxon>
        <taxon>Bacillota</taxon>
        <taxon>Bacilli</taxon>
        <taxon>Bacillales</taxon>
        <taxon>Bacillaceae</taxon>
        <taxon>Virgibacillus</taxon>
    </lineage>
</organism>
<gene>
    <name evidence="5" type="ORF">J2Z81_000708</name>
</gene>
<dbReference type="Gene3D" id="3.30.1360.40">
    <property type="match status" value="1"/>
</dbReference>
<dbReference type="InterPro" id="IPR003833">
    <property type="entry name" value="CT_C_D"/>
</dbReference>
<keyword evidence="6" id="KW-1185">Reference proteome</keyword>
<evidence type="ECO:0000256" key="2">
    <source>
        <dbReference type="ARBA" id="ARBA00022801"/>
    </source>
</evidence>
<evidence type="ECO:0000313" key="6">
    <source>
        <dbReference type="Proteomes" id="UP001519294"/>
    </source>
</evidence>
<dbReference type="SUPFAM" id="SSF160467">
    <property type="entry name" value="PH0987 N-terminal domain-like"/>
    <property type="match status" value="1"/>
</dbReference>
<sequence length="245" mass="27680">MQQFSIQALGDTAIKMKFFENVSPELNKAIQLVCHKLELAQIDGVIEWVPAYDSVTIYYSPLVIFYDQLRQKITELMECKMNTSRVNSRLLFVPVCYGGNFGPDLNRVAAYNHCSIDDVIDLHQKPNYLVYMLGFLPGFPYLGGLDPAIATPRLETPRPATFAGAVGIAKEQTGIYPSSSPGGWNIIGKTPLQLFQKRQDKHSFLFQAGDYVRFYSVSESEFYSIQQQIKDETFHLNVTSVRDDA</sequence>
<evidence type="ECO:0000313" key="5">
    <source>
        <dbReference type="EMBL" id="MBP2256766.1"/>
    </source>
</evidence>
<dbReference type="Pfam" id="PF02682">
    <property type="entry name" value="CT_C_D"/>
    <property type="match status" value="1"/>
</dbReference>
<protein>
    <submittedName>
        <fullName evidence="5">Inhibitor of KinA</fullName>
    </submittedName>
</protein>
<dbReference type="InterPro" id="IPR010016">
    <property type="entry name" value="PxpB"/>
</dbReference>
<evidence type="ECO:0000259" key="4">
    <source>
        <dbReference type="SMART" id="SM00796"/>
    </source>
</evidence>
<comment type="caution">
    <text evidence="5">The sequence shown here is derived from an EMBL/GenBank/DDBJ whole genome shotgun (WGS) entry which is preliminary data.</text>
</comment>
<dbReference type="RefSeq" id="WP_029266278.1">
    <property type="nucleotide sequence ID" value="NZ_JAGIKX010000003.1"/>
</dbReference>
<reference evidence="5 6" key="1">
    <citation type="submission" date="2021-03" db="EMBL/GenBank/DDBJ databases">
        <title>Genomic Encyclopedia of Type Strains, Phase IV (KMG-IV): sequencing the most valuable type-strain genomes for metagenomic binning, comparative biology and taxonomic classification.</title>
        <authorList>
            <person name="Goeker M."/>
        </authorList>
    </citation>
    <scope>NUCLEOTIDE SEQUENCE [LARGE SCALE GENOMIC DNA]</scope>
    <source>
        <strain evidence="5 6">DSM 25790</strain>
    </source>
</reference>
<dbReference type="SUPFAM" id="SSF50891">
    <property type="entry name" value="Cyclophilin-like"/>
    <property type="match status" value="1"/>
</dbReference>
<dbReference type="PANTHER" id="PTHR34698:SF2">
    <property type="entry name" value="5-OXOPROLINASE SUBUNIT B"/>
    <property type="match status" value="1"/>
</dbReference>
<dbReference type="Proteomes" id="UP001519294">
    <property type="component" value="Unassembled WGS sequence"/>
</dbReference>
<accession>A0ABS4S5L2</accession>
<name>A0ABS4S5L2_9BACI</name>
<evidence type="ECO:0000256" key="1">
    <source>
        <dbReference type="ARBA" id="ARBA00022741"/>
    </source>
</evidence>
<keyword evidence="3" id="KW-0067">ATP-binding</keyword>